<dbReference type="InterPro" id="IPR006311">
    <property type="entry name" value="TAT_signal"/>
</dbReference>
<dbReference type="InterPro" id="IPR008979">
    <property type="entry name" value="Galactose-bd-like_sf"/>
</dbReference>
<evidence type="ECO:0000256" key="2">
    <source>
        <dbReference type="ARBA" id="ARBA00022729"/>
    </source>
</evidence>
<dbReference type="SMART" id="SM00606">
    <property type="entry name" value="CBD_IV"/>
    <property type="match status" value="1"/>
</dbReference>
<evidence type="ECO:0000313" key="8">
    <source>
        <dbReference type="Proteomes" id="UP001171902"/>
    </source>
</evidence>
<name>A0ABT7YVS9_9ACTN</name>
<evidence type="ECO:0000256" key="4">
    <source>
        <dbReference type="SAM" id="Phobius"/>
    </source>
</evidence>
<organism evidence="7 8">
    <name type="scientific">Glycomyces tritici</name>
    <dbReference type="NCBI Taxonomy" id="2665176"/>
    <lineage>
        <taxon>Bacteria</taxon>
        <taxon>Bacillati</taxon>
        <taxon>Actinomycetota</taxon>
        <taxon>Actinomycetes</taxon>
        <taxon>Glycomycetales</taxon>
        <taxon>Glycomycetaceae</taxon>
        <taxon>Glycomyces</taxon>
    </lineage>
</organism>
<keyword evidence="7" id="KW-0378">Hydrolase</keyword>
<reference evidence="7" key="1">
    <citation type="submission" date="2023-06" db="EMBL/GenBank/DDBJ databases">
        <title>Gycomyces niveus sp.nov., a novel actinomycete isolated from soil in Shouguang.</title>
        <authorList>
            <person name="Yang X."/>
            <person name="Zhao J."/>
        </authorList>
    </citation>
    <scope>NUCLEOTIDE SEQUENCE</scope>
    <source>
        <strain evidence="7">NEAU C2</strain>
    </source>
</reference>
<feature type="domain" description="CBM6" evidence="5">
    <location>
        <begin position="360"/>
        <end position="490"/>
    </location>
</feature>
<dbReference type="Pfam" id="PF03422">
    <property type="entry name" value="CBM_6"/>
    <property type="match status" value="1"/>
</dbReference>
<dbReference type="SUPFAM" id="SSF49785">
    <property type="entry name" value="Galactose-binding domain-like"/>
    <property type="match status" value="1"/>
</dbReference>
<sequence length="491" mass="51782">MARVQTSERQHPSQRPASRHRLSRRGLARVVAALTAGAAVIAAAGLTVVNAGAQEAPAAAQAWDMVWSDEFNGANGSQPSTADWIYDIGHGYPGGPGNWGTGEIAAHTNNPANVSMDGNGNLEITALRDSAGQWTSARIETVRADFKPPSGGTLKVEGRLQLPQVTGEAALGYWPAFWSMGAPFRGNHWNWPGIGEIDFMENVNGLDWTFGTLHCGVAPGGPCNEFNGLAGQTYCGGSCHTGFHTYGMEWDESGPAGQLRWYVDGTLFHTIDEGDLPADTWAQMTDHAGYFLLLNLAIGGAFPDGVSGRTTPTAATVPGHSMLVDYVRVYTSGGGTGNPTDPPTTDDPTDPPGDGIDAYSPIQAEAFVDQSGTGTEGTADSGGGQNVAWVGNGDWLRFDDVDFGAQQPLDFVARVASGAGGGVSGLVEVRIDSRTSTPIGSFAIANTGGWQQWRTVPANVTAVTGVHDVYLTFTSGQPNDFVNVNWFHFRH</sequence>
<gene>
    <name evidence="7" type="ORF">QWI33_23670</name>
</gene>
<dbReference type="InterPro" id="IPR000757">
    <property type="entry name" value="Beta-glucanase-like"/>
</dbReference>
<protein>
    <submittedName>
        <fullName evidence="7">Glycoside hydrolase family 16 protein</fullName>
    </submittedName>
</protein>
<dbReference type="PROSITE" id="PS51762">
    <property type="entry name" value="GH16_2"/>
    <property type="match status" value="1"/>
</dbReference>
<feature type="transmembrane region" description="Helical" evidence="4">
    <location>
        <begin position="27"/>
        <end position="49"/>
    </location>
</feature>
<keyword evidence="2" id="KW-0732">Signal</keyword>
<dbReference type="Gene3D" id="2.60.120.260">
    <property type="entry name" value="Galactose-binding domain-like"/>
    <property type="match status" value="1"/>
</dbReference>
<dbReference type="PROSITE" id="PS51175">
    <property type="entry name" value="CBM6"/>
    <property type="match status" value="1"/>
</dbReference>
<comment type="similarity">
    <text evidence="1">Belongs to the glycosyl hydrolase 16 family.</text>
</comment>
<feature type="region of interest" description="Disordered" evidence="3">
    <location>
        <begin position="1"/>
        <end position="23"/>
    </location>
</feature>
<feature type="compositionally biased region" description="Basic and acidic residues" evidence="3">
    <location>
        <begin position="1"/>
        <end position="11"/>
    </location>
</feature>
<dbReference type="Proteomes" id="UP001171902">
    <property type="component" value="Unassembled WGS sequence"/>
</dbReference>
<dbReference type="RefSeq" id="WP_289959427.1">
    <property type="nucleotide sequence ID" value="NZ_JAUEMJ010000009.1"/>
</dbReference>
<keyword evidence="4" id="KW-0812">Transmembrane</keyword>
<dbReference type="PROSITE" id="PS51318">
    <property type="entry name" value="TAT"/>
    <property type="match status" value="1"/>
</dbReference>
<feature type="domain" description="GH16" evidence="6">
    <location>
        <begin position="49"/>
        <end position="335"/>
    </location>
</feature>
<dbReference type="InterPro" id="IPR050546">
    <property type="entry name" value="Glycosyl_Hydrlase_16"/>
</dbReference>
<evidence type="ECO:0000256" key="1">
    <source>
        <dbReference type="ARBA" id="ARBA00006865"/>
    </source>
</evidence>
<keyword evidence="4" id="KW-0472">Membrane</keyword>
<dbReference type="InterPro" id="IPR005084">
    <property type="entry name" value="CBM6"/>
</dbReference>
<evidence type="ECO:0000256" key="3">
    <source>
        <dbReference type="SAM" id="MobiDB-lite"/>
    </source>
</evidence>
<keyword evidence="4" id="KW-1133">Transmembrane helix</keyword>
<dbReference type="InterPro" id="IPR013320">
    <property type="entry name" value="ConA-like_dom_sf"/>
</dbReference>
<proteinExistence type="inferred from homology"/>
<dbReference type="PANTHER" id="PTHR10963:SF55">
    <property type="entry name" value="GLYCOSIDE HYDROLASE FAMILY 16 PROTEIN"/>
    <property type="match status" value="1"/>
</dbReference>
<evidence type="ECO:0000259" key="6">
    <source>
        <dbReference type="PROSITE" id="PS51762"/>
    </source>
</evidence>
<evidence type="ECO:0000313" key="7">
    <source>
        <dbReference type="EMBL" id="MDN3242743.1"/>
    </source>
</evidence>
<dbReference type="InterPro" id="IPR006584">
    <property type="entry name" value="Cellulose-bd_IV"/>
</dbReference>
<feature type="region of interest" description="Disordered" evidence="3">
    <location>
        <begin position="332"/>
        <end position="359"/>
    </location>
</feature>
<dbReference type="Pfam" id="PF00722">
    <property type="entry name" value="Glyco_hydro_16"/>
    <property type="match status" value="1"/>
</dbReference>
<dbReference type="SUPFAM" id="SSF49899">
    <property type="entry name" value="Concanavalin A-like lectins/glucanases"/>
    <property type="match status" value="1"/>
</dbReference>
<dbReference type="Gene3D" id="2.60.120.200">
    <property type="match status" value="1"/>
</dbReference>
<evidence type="ECO:0000259" key="5">
    <source>
        <dbReference type="PROSITE" id="PS51175"/>
    </source>
</evidence>
<keyword evidence="8" id="KW-1185">Reference proteome</keyword>
<dbReference type="EMBL" id="JAUEMJ010000009">
    <property type="protein sequence ID" value="MDN3242743.1"/>
    <property type="molecule type" value="Genomic_DNA"/>
</dbReference>
<dbReference type="PANTHER" id="PTHR10963">
    <property type="entry name" value="GLYCOSYL HYDROLASE-RELATED"/>
    <property type="match status" value="1"/>
</dbReference>
<dbReference type="CDD" id="cd04084">
    <property type="entry name" value="CBM6_xylanase-like"/>
    <property type="match status" value="1"/>
</dbReference>
<comment type="caution">
    <text evidence="7">The sequence shown here is derived from an EMBL/GenBank/DDBJ whole genome shotgun (WGS) entry which is preliminary data.</text>
</comment>
<accession>A0ABT7YVS9</accession>
<dbReference type="GO" id="GO:0016787">
    <property type="term" value="F:hydrolase activity"/>
    <property type="evidence" value="ECO:0007669"/>
    <property type="project" value="UniProtKB-KW"/>
</dbReference>
<dbReference type="CDD" id="cd02182">
    <property type="entry name" value="GH16_Strep_laminarinase_like"/>
    <property type="match status" value="1"/>
</dbReference>